<dbReference type="NCBIfam" id="NF006520">
    <property type="entry name" value="PRK08965.1-4"/>
    <property type="match status" value="1"/>
</dbReference>
<accession>A0A853G8F6</accession>
<keyword evidence="6" id="KW-0472">Membrane</keyword>
<organism evidence="7 8">
    <name type="scientific">Parapusillimonas granuli</name>
    <dbReference type="NCBI Taxonomy" id="380911"/>
    <lineage>
        <taxon>Bacteria</taxon>
        <taxon>Pseudomonadati</taxon>
        <taxon>Pseudomonadota</taxon>
        <taxon>Betaproteobacteria</taxon>
        <taxon>Burkholderiales</taxon>
        <taxon>Alcaligenaceae</taxon>
        <taxon>Parapusillimonas</taxon>
    </lineage>
</organism>
<evidence type="ECO:0000313" key="7">
    <source>
        <dbReference type="EMBL" id="NYT50911.1"/>
    </source>
</evidence>
<proteinExistence type="inferred from homology"/>
<evidence type="ECO:0000256" key="2">
    <source>
        <dbReference type="ARBA" id="ARBA00006228"/>
    </source>
</evidence>
<name>A0A853G8F6_9BURK</name>
<keyword evidence="8" id="KW-1185">Reference proteome</keyword>
<dbReference type="InterPro" id="IPR002758">
    <property type="entry name" value="Cation_antiport_E"/>
</dbReference>
<keyword evidence="5" id="KW-1133">Transmembrane helix</keyword>
<comment type="similarity">
    <text evidence="2">Belongs to the CPA3 antiporters (TC 2.A.63) subunit E family.</text>
</comment>
<evidence type="ECO:0000256" key="1">
    <source>
        <dbReference type="ARBA" id="ARBA00004651"/>
    </source>
</evidence>
<dbReference type="GO" id="GO:0005886">
    <property type="term" value="C:plasma membrane"/>
    <property type="evidence" value="ECO:0007669"/>
    <property type="project" value="UniProtKB-SubCell"/>
</dbReference>
<reference evidence="7 8" key="1">
    <citation type="submission" date="2020-07" db="EMBL/GenBank/DDBJ databases">
        <title>Taxonomic revisions and descriptions of new bacterial species based on genomic comparisons in the high-G+C-content subgroup of the family Alcaligenaceae.</title>
        <authorList>
            <person name="Szabo A."/>
            <person name="Felfoldi T."/>
        </authorList>
    </citation>
    <scope>NUCLEOTIDE SEQUENCE [LARGE SCALE GENOMIC DNA]</scope>
    <source>
        <strain evidence="7 8">LMG 24012</strain>
    </source>
</reference>
<evidence type="ECO:0000313" key="8">
    <source>
        <dbReference type="Proteomes" id="UP000559809"/>
    </source>
</evidence>
<comment type="caution">
    <text evidence="7">The sequence shown here is derived from an EMBL/GenBank/DDBJ whole genome shotgun (WGS) entry which is preliminary data.</text>
</comment>
<evidence type="ECO:0000256" key="3">
    <source>
        <dbReference type="ARBA" id="ARBA00022475"/>
    </source>
</evidence>
<protein>
    <submittedName>
        <fullName evidence="7">Na+/H+ antiporter subunit E</fullName>
    </submittedName>
</protein>
<dbReference type="EMBL" id="JACCEM010000009">
    <property type="protein sequence ID" value="NYT50911.1"/>
    <property type="molecule type" value="Genomic_DNA"/>
</dbReference>
<keyword evidence="3" id="KW-1003">Cell membrane</keyword>
<dbReference type="PANTHER" id="PTHR34584">
    <property type="entry name" value="NA(+)/H(+) ANTIPORTER SUBUNIT E1"/>
    <property type="match status" value="1"/>
</dbReference>
<keyword evidence="4" id="KW-0812">Transmembrane</keyword>
<dbReference type="PIRSF" id="PIRSF019239">
    <property type="entry name" value="MrpE"/>
    <property type="match status" value="1"/>
</dbReference>
<sequence length="162" mass="18032">MSRQLKKLTLPALLLALWLLLNDSLSPGNLALGAALAVLLAWLASALRPLRAYPKHPAAILRLIWHVAVDITKSNIAVARIVWLGRRANATPGFIKIPIRMRDPHGLAALSCIITYTPGTVWSDFSEADGQLTLHVLDLKDEAAWIELVQQRYERPLMEIFE</sequence>
<dbReference type="Proteomes" id="UP000559809">
    <property type="component" value="Unassembled WGS sequence"/>
</dbReference>
<comment type="subcellular location">
    <subcellularLocation>
        <location evidence="1">Cell membrane</location>
        <topology evidence="1">Multi-pass membrane protein</topology>
    </subcellularLocation>
</comment>
<dbReference type="AlphaFoldDB" id="A0A853G8F6"/>
<evidence type="ECO:0000256" key="4">
    <source>
        <dbReference type="ARBA" id="ARBA00022692"/>
    </source>
</evidence>
<dbReference type="PANTHER" id="PTHR34584:SF1">
    <property type="entry name" value="NA(+)_H(+) ANTIPORTER SUBUNIT E1"/>
    <property type="match status" value="1"/>
</dbReference>
<dbReference type="GO" id="GO:0008324">
    <property type="term" value="F:monoatomic cation transmembrane transporter activity"/>
    <property type="evidence" value="ECO:0007669"/>
    <property type="project" value="InterPro"/>
</dbReference>
<evidence type="ECO:0000256" key="6">
    <source>
        <dbReference type="ARBA" id="ARBA00023136"/>
    </source>
</evidence>
<gene>
    <name evidence="7" type="ORF">H0A72_16485</name>
</gene>
<evidence type="ECO:0000256" key="5">
    <source>
        <dbReference type="ARBA" id="ARBA00022989"/>
    </source>
</evidence>
<dbReference type="RefSeq" id="WP_180157321.1">
    <property type="nucleotide sequence ID" value="NZ_JACCEM010000009.1"/>
</dbReference>
<dbReference type="Pfam" id="PF01899">
    <property type="entry name" value="MNHE"/>
    <property type="match status" value="1"/>
</dbReference>